<protein>
    <submittedName>
        <fullName evidence="1">Uncharacterized protein</fullName>
    </submittedName>
</protein>
<accession>W4J4L0</accession>
<organism evidence="1 2">
    <name type="scientific">Plasmodium falciparum (isolate Palo Alto / Uganda)</name>
    <dbReference type="NCBI Taxonomy" id="57270"/>
    <lineage>
        <taxon>Eukaryota</taxon>
        <taxon>Sar</taxon>
        <taxon>Alveolata</taxon>
        <taxon>Apicomplexa</taxon>
        <taxon>Aconoidasida</taxon>
        <taxon>Haemosporida</taxon>
        <taxon>Plasmodiidae</taxon>
        <taxon>Plasmodium</taxon>
        <taxon>Plasmodium (Laverania)</taxon>
    </lineage>
</organism>
<name>W4J4L0_PLAFP</name>
<evidence type="ECO:0000313" key="2">
    <source>
        <dbReference type="Proteomes" id="UP000019103"/>
    </source>
</evidence>
<evidence type="ECO:0000313" key="1">
    <source>
        <dbReference type="EMBL" id="ETW56959.1"/>
    </source>
</evidence>
<proteinExistence type="predicted"/>
<reference evidence="1 2" key="2">
    <citation type="submission" date="2013-02" db="EMBL/GenBank/DDBJ databases">
        <title>The Genome Sequence of Plasmodium falciparum Palo Alto/Uganda.</title>
        <authorList>
            <consortium name="The Broad Institute Genome Sequencing Platform"/>
            <consortium name="The Broad Institute Genome Sequencing Center for Infectious Disease"/>
            <person name="Neafsey D."/>
            <person name="Cheeseman I."/>
            <person name="Volkman S."/>
            <person name="Adams J."/>
            <person name="Walker B."/>
            <person name="Young S.K."/>
            <person name="Zeng Q."/>
            <person name="Gargeya S."/>
            <person name="Fitzgerald M."/>
            <person name="Haas B."/>
            <person name="Abouelleil A."/>
            <person name="Alvarado L."/>
            <person name="Arachchi H.M."/>
            <person name="Berlin A.M."/>
            <person name="Chapman S.B."/>
            <person name="Dewar J."/>
            <person name="Goldberg J."/>
            <person name="Griggs A."/>
            <person name="Gujja S."/>
            <person name="Hansen M."/>
            <person name="Howarth C."/>
            <person name="Imamovic A."/>
            <person name="Larimer J."/>
            <person name="McCowan C."/>
            <person name="Murphy C."/>
            <person name="Neiman D."/>
            <person name="Pearson M."/>
            <person name="Priest M."/>
            <person name="Roberts A."/>
            <person name="Saif S."/>
            <person name="Shea T."/>
            <person name="Sisk P."/>
            <person name="Sykes S."/>
            <person name="Wortman J."/>
            <person name="Nusbaum C."/>
            <person name="Birren B."/>
        </authorList>
    </citation>
    <scope>NUCLEOTIDE SEQUENCE [LARGE SCALE GENOMIC DNA]</scope>
    <source>
        <strain evidence="1 2">Palo Alto/Uganda</strain>
    </source>
</reference>
<dbReference type="Proteomes" id="UP000019103">
    <property type="component" value="Unassembled WGS sequence"/>
</dbReference>
<sequence length="11" mass="1319">MVEESVPFYSM</sequence>
<gene>
    <name evidence="1" type="ORF">PFUGPA_00976</name>
</gene>
<dbReference type="EMBL" id="KI927284">
    <property type="protein sequence ID" value="ETW56959.1"/>
    <property type="molecule type" value="Genomic_DNA"/>
</dbReference>
<reference evidence="1 2" key="1">
    <citation type="submission" date="2013-02" db="EMBL/GenBank/DDBJ databases">
        <title>The Genome Annotation of Plasmodium falciparum Palo Alto/Uganda.</title>
        <authorList>
            <consortium name="The Broad Institute Genome Sequencing Platform"/>
            <consortium name="The Broad Institute Genome Sequencing Center for Infectious Disease"/>
            <person name="Neafsey D."/>
            <person name="Hoffman S."/>
            <person name="Volkman S."/>
            <person name="Rosenthal P."/>
            <person name="Walker B."/>
            <person name="Young S.K."/>
            <person name="Zeng Q."/>
            <person name="Gargeya S."/>
            <person name="Fitzgerald M."/>
            <person name="Haas B."/>
            <person name="Abouelleil A."/>
            <person name="Allen A.W."/>
            <person name="Alvarado L."/>
            <person name="Arachchi H.M."/>
            <person name="Berlin A.M."/>
            <person name="Chapman S.B."/>
            <person name="Gainer-Dewar J."/>
            <person name="Goldberg J."/>
            <person name="Griggs A."/>
            <person name="Gujja S."/>
            <person name="Hansen M."/>
            <person name="Howarth C."/>
            <person name="Imamovic A."/>
            <person name="Ireland A."/>
            <person name="Larimer J."/>
            <person name="McCowan C."/>
            <person name="Murphy C."/>
            <person name="Pearson M."/>
            <person name="Poon T.W."/>
            <person name="Priest M."/>
            <person name="Roberts A."/>
            <person name="Saif S."/>
            <person name="Shea T."/>
            <person name="Sisk P."/>
            <person name="Sykes S."/>
            <person name="Wortman J."/>
            <person name="Nusbaum C."/>
            <person name="Birren B."/>
        </authorList>
    </citation>
    <scope>NUCLEOTIDE SEQUENCE [LARGE SCALE GENOMIC DNA]</scope>
    <source>
        <strain evidence="1 2">Palo Alto/Uganda</strain>
    </source>
</reference>